<dbReference type="PANTHER" id="PTHR43076">
    <property type="entry name" value="FO SYNTHASE (COFH)"/>
    <property type="match status" value="1"/>
</dbReference>
<dbReference type="Proteomes" id="UP000346198">
    <property type="component" value="Unassembled WGS sequence"/>
</dbReference>
<dbReference type="SFLD" id="SFLDG01389">
    <property type="entry name" value="menaquinone_synthsis_involved"/>
    <property type="match status" value="3"/>
</dbReference>
<evidence type="ECO:0000256" key="5">
    <source>
        <dbReference type="ARBA" id="ARBA00023014"/>
    </source>
</evidence>
<dbReference type="EC" id="1.21.98.1" evidence="6"/>
<dbReference type="RefSeq" id="WP_136062400.1">
    <property type="nucleotide sequence ID" value="NZ_CAAHFH010000002.1"/>
</dbReference>
<dbReference type="SFLD" id="SFLDS00029">
    <property type="entry name" value="Radical_SAM"/>
    <property type="match status" value="3"/>
</dbReference>
<dbReference type="InterPro" id="IPR006638">
    <property type="entry name" value="Elp3/MiaA/NifB-like_rSAM"/>
</dbReference>
<dbReference type="GO" id="GO:0044689">
    <property type="term" value="F:7,8-didemethyl-8-hydroxy-5-deazariboflavin synthase activity"/>
    <property type="evidence" value="ECO:0007669"/>
    <property type="project" value="TreeGrafter"/>
</dbReference>
<evidence type="ECO:0000256" key="2">
    <source>
        <dbReference type="ARBA" id="ARBA00022691"/>
    </source>
</evidence>
<keyword evidence="6" id="KW-0560">Oxidoreductase</keyword>
<keyword evidence="6" id="KW-0474">Menaquinone biosynthesis</keyword>
<dbReference type="InterPro" id="IPR013785">
    <property type="entry name" value="Aldolase_TIM"/>
</dbReference>
<keyword evidence="5 6" id="KW-0411">Iron-sulfur</keyword>
<dbReference type="Gene3D" id="3.20.20.70">
    <property type="entry name" value="Aldolase class I"/>
    <property type="match status" value="2"/>
</dbReference>
<dbReference type="InterPro" id="IPR058240">
    <property type="entry name" value="rSAM_sf"/>
</dbReference>
<evidence type="ECO:0000313" key="9">
    <source>
        <dbReference type="Proteomes" id="UP000346198"/>
    </source>
</evidence>
<dbReference type="PANTHER" id="PTHR43076:SF1">
    <property type="entry name" value="LIPOYL SYNTHASE 2"/>
    <property type="match status" value="1"/>
</dbReference>
<evidence type="ECO:0000313" key="8">
    <source>
        <dbReference type="EMBL" id="VGO20896.1"/>
    </source>
</evidence>
<comment type="similarity">
    <text evidence="6">Belongs to the radical SAM superfamily. MqnC family.</text>
</comment>
<organism evidence="8 9">
    <name type="scientific">Pontiella sulfatireligans</name>
    <dbReference type="NCBI Taxonomy" id="2750658"/>
    <lineage>
        <taxon>Bacteria</taxon>
        <taxon>Pseudomonadati</taxon>
        <taxon>Kiritimatiellota</taxon>
        <taxon>Kiritimatiellia</taxon>
        <taxon>Kiritimatiellales</taxon>
        <taxon>Pontiellaceae</taxon>
        <taxon>Pontiella</taxon>
    </lineage>
</organism>
<dbReference type="InterPro" id="IPR022431">
    <property type="entry name" value="Cyclic_DHFL_synthase_mqnC"/>
</dbReference>
<proteinExistence type="inferred from homology"/>
<dbReference type="HAMAP" id="MF_00992">
    <property type="entry name" value="MqnC"/>
    <property type="match status" value="1"/>
</dbReference>
<keyword evidence="2 6" id="KW-0949">S-adenosyl-L-methionine</keyword>
<dbReference type="InterPro" id="IPR007197">
    <property type="entry name" value="rSAM"/>
</dbReference>
<name>A0A6C2UPF5_9BACT</name>
<feature type="binding site" evidence="6">
    <location>
        <position position="432"/>
    </location>
    <ligand>
        <name>[4Fe-4S] cluster</name>
        <dbReference type="ChEBI" id="CHEBI:49883"/>
        <note>4Fe-4S-S-AdoMet</note>
    </ligand>
</feature>
<dbReference type="SFLD" id="SFLDF00342">
    <property type="entry name" value="cyclic_dehypoxanthine_futalosi"/>
    <property type="match status" value="1"/>
</dbReference>
<dbReference type="GO" id="GO:0016765">
    <property type="term" value="F:transferase activity, transferring alkyl or aryl (other than methyl) groups"/>
    <property type="evidence" value="ECO:0007669"/>
    <property type="project" value="InterPro"/>
</dbReference>
<dbReference type="GO" id="GO:0046992">
    <property type="term" value="F:oxidoreductase activity, acting on X-H and Y-H to form an X-Y bond"/>
    <property type="evidence" value="ECO:0007669"/>
    <property type="project" value="UniProtKB-UniRule"/>
</dbReference>
<dbReference type="EMBL" id="CAAHFH010000002">
    <property type="protein sequence ID" value="VGO20896.1"/>
    <property type="molecule type" value="Genomic_DNA"/>
</dbReference>
<evidence type="ECO:0000256" key="1">
    <source>
        <dbReference type="ARBA" id="ARBA00022485"/>
    </source>
</evidence>
<dbReference type="GO" id="GO:0051539">
    <property type="term" value="F:4 iron, 4 sulfur cluster binding"/>
    <property type="evidence" value="ECO:0007669"/>
    <property type="project" value="UniProtKB-KW"/>
</dbReference>
<dbReference type="InterPro" id="IPR034405">
    <property type="entry name" value="F420"/>
</dbReference>
<comment type="function">
    <text evidence="6">Radical SAM enzyme that catalyzes the cyclization of dehypoxanthine futalosine (DHFL) into cyclic dehypoxanthine futalosine (CDHFL), a step in the biosynthesis of menaquinone (MK, vitamin K2).</text>
</comment>
<dbReference type="AlphaFoldDB" id="A0A6C2UPF5"/>
<dbReference type="NCBIfam" id="TIGR03699">
    <property type="entry name" value="menaquin_MqnC"/>
    <property type="match status" value="1"/>
</dbReference>
<dbReference type="InterPro" id="IPR045567">
    <property type="entry name" value="CofH/MnqC-like_C"/>
</dbReference>
<sequence length="725" mass="80988">MSDFIQKRISDAEALDMLQNMPTAELMARADAIRRARHGNKTYYVHSHNLNPTNLCVVKCKLCSFWRPEGADDAYITSLDDARKSLEKAQNWNLTDLHIVGGMIPELDMKYYEDLFSLSREMLPGVLLQGMTAVEIHWIAGNAGIPVRECLERLKACGFGSISGGGAEIFHPDIRKKIATTKILAQQWLDVHKTAHELGIPTNATMLFGHIEKDEHLIDHLSHLRQQQDETGGFQAVIPLPFQANGKALGVQYTPSGDRQVRVAAISRIYCDNFPHVRMLVNYMDRKLLGVLTHSGVDDIGGTSLDERIAKAGGAPQSQKFFSAEEMGEFLINHGHTPVLTNSAYEQINGQPDVDAIPAVPAVSSRWKTILDRVEAGERINAFDAQIIYDEAPFQELGRVADICRRRAVPGDLATYVFDKNLNTTNVCVVDCKFCAFYTKQEKDNAYVKSPEEIVEQVKAAAEEGATQILIQGGLHPDLKLDYYEKCLSGIRDNVDIWIHSLSPTEIEFVAKMEHISIKECLQRLKDAGLQSLPGGGAEILNDEVRKRISPKKTRSKAWLHLMEDAHSIGLKTTATMVYGFGETYEQRIEHFMKVRDLQDRTGGFTAFIPWSFSPDMTDLDCPRRQNGIDYLRLVAMARIILDNVPHLQAGWVTEGPDVSQLALQFGADDYGGVLMTEEVVSATGVDYKVDEDLVVHLIREAGWVPAQRTTQYDLIKVHGEEVEA</sequence>
<feature type="binding site" evidence="6">
    <location>
        <position position="435"/>
    </location>
    <ligand>
        <name>[4Fe-4S] cluster</name>
        <dbReference type="ChEBI" id="CHEBI:49883"/>
        <note>4Fe-4S-S-AdoMet</note>
    </ligand>
</feature>
<evidence type="ECO:0000256" key="6">
    <source>
        <dbReference type="HAMAP-Rule" id="MF_00992"/>
    </source>
</evidence>
<accession>A0A6C2UPF5</accession>
<dbReference type="NCBIfam" id="TIGR00423">
    <property type="entry name" value="CofH family radical SAM protein"/>
    <property type="match status" value="2"/>
</dbReference>
<dbReference type="SMART" id="SM00729">
    <property type="entry name" value="Elp3"/>
    <property type="match status" value="1"/>
</dbReference>
<dbReference type="InterPro" id="IPR020050">
    <property type="entry name" value="FO_synthase_su2"/>
</dbReference>
<dbReference type="Pfam" id="PF19288">
    <property type="entry name" value="CofH_C"/>
    <property type="match status" value="2"/>
</dbReference>
<keyword evidence="1 6" id="KW-0004">4Fe-4S</keyword>
<dbReference type="SFLD" id="SFLDG01064">
    <property type="entry name" value="F420__menaquinone_cofactor_bio"/>
    <property type="match status" value="3"/>
</dbReference>
<feature type="binding site" evidence="6">
    <location>
        <position position="428"/>
    </location>
    <ligand>
        <name>[4Fe-4S] cluster</name>
        <dbReference type="ChEBI" id="CHEBI:49883"/>
        <note>4Fe-4S-S-AdoMet</note>
    </ligand>
</feature>
<reference evidence="8 9" key="1">
    <citation type="submission" date="2019-04" db="EMBL/GenBank/DDBJ databases">
        <authorList>
            <person name="Van Vliet M D."/>
        </authorList>
    </citation>
    <scope>NUCLEOTIDE SEQUENCE [LARGE SCALE GENOMIC DNA]</scope>
    <source>
        <strain evidence="8 9">F21</strain>
    </source>
</reference>
<feature type="domain" description="Radical SAM core" evidence="7">
    <location>
        <begin position="414"/>
        <end position="644"/>
    </location>
</feature>
<dbReference type="PROSITE" id="PS51918">
    <property type="entry name" value="RADICAL_SAM"/>
    <property type="match status" value="2"/>
</dbReference>
<dbReference type="GO" id="GO:0005506">
    <property type="term" value="F:iron ion binding"/>
    <property type="evidence" value="ECO:0007669"/>
    <property type="project" value="UniProtKB-UniRule"/>
</dbReference>
<evidence type="ECO:0000259" key="7">
    <source>
        <dbReference type="PROSITE" id="PS51918"/>
    </source>
</evidence>
<comment type="catalytic activity">
    <reaction evidence="6">
        <text>dehypoxanthine futalosine + S-adenosyl-L-methionine = cyclic dehypoxanthinylfutalosinate + 5'-deoxyadenosine + L-methionine + H(+)</text>
        <dbReference type="Rhea" id="RHEA:33083"/>
        <dbReference type="ChEBI" id="CHEBI:15378"/>
        <dbReference type="ChEBI" id="CHEBI:17319"/>
        <dbReference type="ChEBI" id="CHEBI:57844"/>
        <dbReference type="ChEBI" id="CHEBI:58864"/>
        <dbReference type="ChEBI" id="CHEBI:59789"/>
        <dbReference type="ChEBI" id="CHEBI:64270"/>
        <dbReference type="EC" id="1.21.98.1"/>
    </reaction>
</comment>
<evidence type="ECO:0000256" key="4">
    <source>
        <dbReference type="ARBA" id="ARBA00023004"/>
    </source>
</evidence>
<comment type="pathway">
    <text evidence="6">Quinol/quinone metabolism; menaquinone biosynthesis.</text>
</comment>
<keyword evidence="4 6" id="KW-0408">Iron</keyword>
<dbReference type="UniPathway" id="UPA00079"/>
<dbReference type="GO" id="GO:0009234">
    <property type="term" value="P:menaquinone biosynthetic process"/>
    <property type="evidence" value="ECO:0007669"/>
    <property type="project" value="UniProtKB-UniRule"/>
</dbReference>
<keyword evidence="3 6" id="KW-0479">Metal-binding</keyword>
<dbReference type="Pfam" id="PF04055">
    <property type="entry name" value="Radical_SAM"/>
    <property type="match status" value="2"/>
</dbReference>
<protein>
    <recommendedName>
        <fullName evidence="6">Cyclic dehypoxanthine futalosine synthase</fullName>
        <shortName evidence="6">Cyclic DHFL synthase</shortName>
        <ecNumber evidence="6">1.21.98.1</ecNumber>
    </recommendedName>
    <alternativeName>
        <fullName evidence="6">Dehypoxanthine futalosine cyclase</fullName>
        <shortName evidence="6">DHFL cyclase</shortName>
    </alternativeName>
    <alternativeName>
        <fullName evidence="6">Menaquinone biosynthetic enzyme MqnC</fullName>
    </alternativeName>
</protein>
<dbReference type="CDD" id="cd01335">
    <property type="entry name" value="Radical_SAM"/>
    <property type="match status" value="2"/>
</dbReference>
<evidence type="ECO:0000256" key="3">
    <source>
        <dbReference type="ARBA" id="ARBA00022723"/>
    </source>
</evidence>
<keyword evidence="9" id="KW-1185">Reference proteome</keyword>
<gene>
    <name evidence="6 8" type="primary">mqnC</name>
    <name evidence="8" type="ORF">SCARR_02963</name>
</gene>
<dbReference type="SFLD" id="SFLDF00343">
    <property type="entry name" value="aminofutalosine_synthase_(mqnE"/>
    <property type="match status" value="2"/>
</dbReference>
<dbReference type="SUPFAM" id="SSF102114">
    <property type="entry name" value="Radical SAM enzymes"/>
    <property type="match status" value="2"/>
</dbReference>
<comment type="cofactor">
    <cofactor evidence="6">
        <name>[4Fe-4S] cluster</name>
        <dbReference type="ChEBI" id="CHEBI:49883"/>
    </cofactor>
    <text evidence="6">Binds 1 [4Fe-4S] cluster. The cluster is coordinated with 3 cysteines and an exchangeable S-adenosyl-L-methionine.</text>
</comment>
<feature type="domain" description="Radical SAM core" evidence="7">
    <location>
        <begin position="37"/>
        <end position="272"/>
    </location>
</feature>